<organism evidence="2">
    <name type="scientific">uncultured Caudovirales phage</name>
    <dbReference type="NCBI Taxonomy" id="2100421"/>
    <lineage>
        <taxon>Viruses</taxon>
        <taxon>Duplodnaviria</taxon>
        <taxon>Heunggongvirae</taxon>
        <taxon>Uroviricota</taxon>
        <taxon>Caudoviricetes</taxon>
        <taxon>Peduoviridae</taxon>
        <taxon>Maltschvirus</taxon>
        <taxon>Maltschvirus maltsch</taxon>
    </lineage>
</organism>
<proteinExistence type="predicted"/>
<reference evidence="2" key="1">
    <citation type="submission" date="2020-05" db="EMBL/GenBank/DDBJ databases">
        <authorList>
            <person name="Chiriac C."/>
            <person name="Salcher M."/>
            <person name="Ghai R."/>
            <person name="Kavagutti S V."/>
        </authorList>
    </citation>
    <scope>NUCLEOTIDE SEQUENCE</scope>
</reference>
<evidence type="ECO:0000256" key="1">
    <source>
        <dbReference type="SAM" id="Phobius"/>
    </source>
</evidence>
<name>A0A6J5QCL6_9CAUD</name>
<keyword evidence="1" id="KW-1133">Transmembrane helix</keyword>
<accession>A0A6J5QCL6</accession>
<evidence type="ECO:0000313" key="2">
    <source>
        <dbReference type="EMBL" id="CAB4181943.1"/>
    </source>
</evidence>
<gene>
    <name evidence="2" type="ORF">UFOVP1071_91</name>
</gene>
<protein>
    <submittedName>
        <fullName evidence="2">Uncharacterized protein</fullName>
    </submittedName>
</protein>
<dbReference type="EMBL" id="LR797022">
    <property type="protein sequence ID" value="CAB4181943.1"/>
    <property type="molecule type" value="Genomic_DNA"/>
</dbReference>
<keyword evidence="1" id="KW-0472">Membrane</keyword>
<feature type="transmembrane region" description="Helical" evidence="1">
    <location>
        <begin position="113"/>
        <end position="137"/>
    </location>
</feature>
<keyword evidence="1" id="KW-0812">Transmembrane</keyword>
<sequence>MLPTDPKKAAQLGKAWGEVLAESIFGVADVLKNGKNMKAAANSKQLQENAATAAKNAVIRAKNEAKIKEQQEAAYMKMSHAEREAYKKILQEQRVSTTVKKAQDDEMIGVGHILLIIFVVLAIFGALGYGAFALGIIHR</sequence>